<gene>
    <name evidence="2" type="ORF">ACFQS1_16980</name>
</gene>
<sequence>MASDVGMAWTTGVVAFVAAVPLWKYTTHAITIAHEGGHAMFGSLTGLFVKRIRIDRGGAGETAYSKDIKDLSLLETLMSGLAGYLGPSLFGLAGAWMLVHGISPRSVLLMTLLLMAMLLVMVRNLFGLFVVPLTGALIWVVAMRATEQVQLVFAYVWVWFLLMGGTRQIPELFSVWKEGSEPDTRSLSDKSGLSSAFFVALFWAASLAALVYGGVLLLRHPV</sequence>
<feature type="transmembrane region" description="Helical" evidence="1">
    <location>
        <begin position="153"/>
        <end position="176"/>
    </location>
</feature>
<keyword evidence="1" id="KW-0472">Membrane</keyword>
<feature type="transmembrane region" description="Helical" evidence="1">
    <location>
        <begin position="108"/>
        <end position="141"/>
    </location>
</feature>
<keyword evidence="1" id="KW-0812">Transmembrane</keyword>
<feature type="transmembrane region" description="Helical" evidence="1">
    <location>
        <begin position="81"/>
        <end position="102"/>
    </location>
</feature>
<evidence type="ECO:0000313" key="3">
    <source>
        <dbReference type="Proteomes" id="UP001596548"/>
    </source>
</evidence>
<name>A0ABW2HT35_9ACTN</name>
<evidence type="ECO:0000256" key="1">
    <source>
        <dbReference type="SAM" id="Phobius"/>
    </source>
</evidence>
<keyword evidence="1" id="KW-1133">Transmembrane helix</keyword>
<proteinExistence type="predicted"/>
<dbReference type="InterPro" id="IPR049500">
    <property type="entry name" value="Peptidase_M50B-like"/>
</dbReference>
<feature type="transmembrane region" description="Helical" evidence="1">
    <location>
        <begin position="196"/>
        <end position="218"/>
    </location>
</feature>
<accession>A0ABW2HT35</accession>
<evidence type="ECO:0000313" key="2">
    <source>
        <dbReference type="EMBL" id="MFC7275685.1"/>
    </source>
</evidence>
<reference evidence="3" key="1">
    <citation type="journal article" date="2019" name="Int. J. Syst. Evol. Microbiol.">
        <title>The Global Catalogue of Microorganisms (GCM) 10K type strain sequencing project: providing services to taxonomists for standard genome sequencing and annotation.</title>
        <authorList>
            <consortium name="The Broad Institute Genomics Platform"/>
            <consortium name="The Broad Institute Genome Sequencing Center for Infectious Disease"/>
            <person name="Wu L."/>
            <person name="Ma J."/>
        </authorList>
    </citation>
    <scope>NUCLEOTIDE SEQUENCE [LARGE SCALE GENOMIC DNA]</scope>
    <source>
        <strain evidence="3">XZYJT-10</strain>
    </source>
</reference>
<keyword evidence="3" id="KW-1185">Reference proteome</keyword>
<dbReference type="EMBL" id="JBHTBJ010000010">
    <property type="protein sequence ID" value="MFC7275685.1"/>
    <property type="molecule type" value="Genomic_DNA"/>
</dbReference>
<dbReference type="Proteomes" id="UP001596548">
    <property type="component" value="Unassembled WGS sequence"/>
</dbReference>
<protein>
    <submittedName>
        <fullName evidence="2">M50 family metallopeptidase</fullName>
    </submittedName>
</protein>
<feature type="transmembrane region" description="Helical" evidence="1">
    <location>
        <begin position="6"/>
        <end position="23"/>
    </location>
</feature>
<comment type="caution">
    <text evidence="2">The sequence shown here is derived from an EMBL/GenBank/DDBJ whole genome shotgun (WGS) entry which is preliminary data.</text>
</comment>
<organism evidence="2 3">
    <name type="scientific">Paractinoplanes rhizophilus</name>
    <dbReference type="NCBI Taxonomy" id="1416877"/>
    <lineage>
        <taxon>Bacteria</taxon>
        <taxon>Bacillati</taxon>
        <taxon>Actinomycetota</taxon>
        <taxon>Actinomycetes</taxon>
        <taxon>Micromonosporales</taxon>
        <taxon>Micromonosporaceae</taxon>
        <taxon>Paractinoplanes</taxon>
    </lineage>
</organism>
<dbReference type="RefSeq" id="WP_378969070.1">
    <property type="nucleotide sequence ID" value="NZ_JBHTBJ010000010.1"/>
</dbReference>
<dbReference type="Pfam" id="PF13398">
    <property type="entry name" value="Peptidase_M50B"/>
    <property type="match status" value="1"/>
</dbReference>